<accession>M1YIA2</accession>
<dbReference type="EMBL" id="CAQJ01000028">
    <property type="protein sequence ID" value="CCQ90191.1"/>
    <property type="molecule type" value="Genomic_DNA"/>
</dbReference>
<dbReference type="OrthoDB" id="354079at2"/>
<name>M1YIA2_NITG3</name>
<evidence type="ECO:0000313" key="2">
    <source>
        <dbReference type="Proteomes" id="UP000011704"/>
    </source>
</evidence>
<proteinExistence type="predicted"/>
<comment type="caution">
    <text evidence="1">The sequence shown here is derived from an EMBL/GenBank/DDBJ whole genome shotgun (WGS) entry which is preliminary data.</text>
</comment>
<organism evidence="1 2">
    <name type="scientific">Nitrospina gracilis (strain 3/211)</name>
    <dbReference type="NCBI Taxonomy" id="1266370"/>
    <lineage>
        <taxon>Bacteria</taxon>
        <taxon>Pseudomonadati</taxon>
        <taxon>Nitrospinota/Tectimicrobiota group</taxon>
        <taxon>Nitrospinota</taxon>
        <taxon>Nitrospinia</taxon>
        <taxon>Nitrospinales</taxon>
        <taxon>Nitrospinaceae</taxon>
        <taxon>Nitrospina</taxon>
    </lineage>
</organism>
<dbReference type="InParanoid" id="M1YIA2"/>
<dbReference type="HOGENOM" id="CLU_565997_0_0_0"/>
<protein>
    <submittedName>
        <fullName evidence="1">Uncharacterized protein</fullName>
    </submittedName>
</protein>
<reference evidence="1 2" key="1">
    <citation type="journal article" date="2013" name="Front. Microbiol.">
        <title>The genome of Nitrospina gracilis illuminates the metabolism and evolution of the major marine nitrite oxidizer.</title>
        <authorList>
            <person name="Luecker S."/>
            <person name="Nowka B."/>
            <person name="Rattei T."/>
            <person name="Spieck E."/>
            <person name="and Daims H."/>
        </authorList>
    </citation>
    <scope>NUCLEOTIDE SEQUENCE [LARGE SCALE GENOMIC DNA]</scope>
    <source>
        <strain evidence="1 2">3/211</strain>
    </source>
</reference>
<sequence>MSQRLTLQTLAENLIRESQTPFTLEDYVSRIQERWRRRIAPDTLDHLKAKLNDHDYLIEVGDNDFLPFRLILNRLGRIPLVINPGTVEQEKGLLVPGHRLAPFVSCELEEGELVFVDTEGREVPKKRKTFFIEDVIPFFQYCDERHFPDQIKVNQFVPGKSMLTLTAWDVRPLYSAYGLKPGDAMQARLEDYRGGVFSLHPYPAEKGREDRIRLRSLYIALERVLSDLFTRKRQRPDRLDKQLLYALFTLAERRVEIPAFSLPGMVENLNRMHVVRDEVRGIHMAPAHPAGPDPYVWEAVEQTPSGRTGSLAEIFEDMGLAFNDLEFKAILVSMMATDDFDIEAVFDLLFGAKRDRFYDERQHKAFYRYLRKMLQGICEDLQCPEPKPVSDIRNETVGIKLRLIQILRYLESQMVNLEDLPAEMLEALADLDEFCTETLEKLSDRLNPPDVKSIRDMRMTLHMIGPDADLIEEDIYDNLGIY</sequence>
<gene>
    <name evidence="1" type="ORF">NITGR_250104</name>
</gene>
<keyword evidence="2" id="KW-1185">Reference proteome</keyword>
<dbReference type="RefSeq" id="WP_005007465.1">
    <property type="nucleotide sequence ID" value="NZ_HG422173.1"/>
</dbReference>
<dbReference type="Proteomes" id="UP000011704">
    <property type="component" value="Unassembled WGS sequence"/>
</dbReference>
<dbReference type="AlphaFoldDB" id="M1YIA2"/>
<evidence type="ECO:0000313" key="1">
    <source>
        <dbReference type="EMBL" id="CCQ90191.1"/>
    </source>
</evidence>